<name>A0ACC1XWV3_MELAZ</name>
<comment type="caution">
    <text evidence="1">The sequence shown here is derived from an EMBL/GenBank/DDBJ whole genome shotgun (WGS) entry which is preliminary data.</text>
</comment>
<dbReference type="EMBL" id="CM051399">
    <property type="protein sequence ID" value="KAJ4715971.1"/>
    <property type="molecule type" value="Genomic_DNA"/>
</dbReference>
<evidence type="ECO:0000313" key="2">
    <source>
        <dbReference type="Proteomes" id="UP001164539"/>
    </source>
</evidence>
<reference evidence="1 2" key="1">
    <citation type="journal article" date="2023" name="Science">
        <title>Complex scaffold remodeling in plant triterpene biosynthesis.</title>
        <authorList>
            <person name="De La Pena R."/>
            <person name="Hodgson H."/>
            <person name="Liu J.C."/>
            <person name="Stephenson M.J."/>
            <person name="Martin A.C."/>
            <person name="Owen C."/>
            <person name="Harkess A."/>
            <person name="Leebens-Mack J."/>
            <person name="Jimenez L.E."/>
            <person name="Osbourn A."/>
            <person name="Sattely E.S."/>
        </authorList>
    </citation>
    <scope>NUCLEOTIDE SEQUENCE [LARGE SCALE GENOMIC DNA]</scope>
    <source>
        <strain evidence="2">cv. JPN11</strain>
        <tissue evidence="1">Leaf</tissue>
    </source>
</reference>
<sequence>MATENGRVHPNCANASNPYHECGMACLEKIAQGQGQKEPKKKFDYHNGVKEDVISKKKNGERKVHPNCPKASNPFHECGEHCSKRNGEADPRGVKKESGSWSFGRKKKEYDSQPTSPRIVDKAAVGVQHHDAQHARAENHTKQKSESANNESFSSSEHYSKEIHSEDHSFKKEQVQSTQSVPQSANIKMTDKPKDPPKENVTSPISAPLTKNEKDDKPQASLEIHHDSEDVRESIVSPVAGSTHFSFSGRDLTPGDSDEEEAQSVISDSCVSVGKYHVRANVSSTLQSILNKYGDIAANCKLESNSMRAYYLECLCSVVQELQSISFSQMTKAKVREMLAVLKDVESAQIDVDWLRNILNEISDAIEFTTHQQTIEAAKANSDNLLEATRKELESQMKELALKEKEAAELKAHVYETKARLSELEFESSHLEQTIQSTQSKVEKFSHKSLADELL</sequence>
<accession>A0ACC1XWV3</accession>
<organism evidence="1 2">
    <name type="scientific">Melia azedarach</name>
    <name type="common">Chinaberry tree</name>
    <dbReference type="NCBI Taxonomy" id="155640"/>
    <lineage>
        <taxon>Eukaryota</taxon>
        <taxon>Viridiplantae</taxon>
        <taxon>Streptophyta</taxon>
        <taxon>Embryophyta</taxon>
        <taxon>Tracheophyta</taxon>
        <taxon>Spermatophyta</taxon>
        <taxon>Magnoliopsida</taxon>
        <taxon>eudicotyledons</taxon>
        <taxon>Gunneridae</taxon>
        <taxon>Pentapetalae</taxon>
        <taxon>rosids</taxon>
        <taxon>malvids</taxon>
        <taxon>Sapindales</taxon>
        <taxon>Meliaceae</taxon>
        <taxon>Melia</taxon>
    </lineage>
</organism>
<keyword evidence="2" id="KW-1185">Reference proteome</keyword>
<protein>
    <submittedName>
        <fullName evidence="1">Phospholipase-like protein</fullName>
    </submittedName>
</protein>
<dbReference type="Proteomes" id="UP001164539">
    <property type="component" value="Chromosome 6"/>
</dbReference>
<gene>
    <name evidence="1" type="ORF">OWV82_011052</name>
</gene>
<evidence type="ECO:0000313" key="1">
    <source>
        <dbReference type="EMBL" id="KAJ4715971.1"/>
    </source>
</evidence>
<proteinExistence type="predicted"/>